<organism evidence="2 3">
    <name type="scientific">Marinigracilibium pacificum</name>
    <dbReference type="NCBI Taxonomy" id="2729599"/>
    <lineage>
        <taxon>Bacteria</taxon>
        <taxon>Pseudomonadati</taxon>
        <taxon>Bacteroidota</taxon>
        <taxon>Cytophagia</taxon>
        <taxon>Cytophagales</taxon>
        <taxon>Flammeovirgaceae</taxon>
        <taxon>Marinigracilibium</taxon>
    </lineage>
</organism>
<name>A0A848IZZ5_9BACT</name>
<reference evidence="2 3" key="1">
    <citation type="submission" date="2020-04" db="EMBL/GenBank/DDBJ databases">
        <title>Flammeovirgaceae bacterium KN852 isolated from deep sea.</title>
        <authorList>
            <person name="Zhang D.-C."/>
        </authorList>
    </citation>
    <scope>NUCLEOTIDE SEQUENCE [LARGE SCALE GENOMIC DNA]</scope>
    <source>
        <strain evidence="2 3">KN852</strain>
    </source>
</reference>
<evidence type="ECO:0000259" key="1">
    <source>
        <dbReference type="Pfam" id="PF14534"/>
    </source>
</evidence>
<dbReference type="RefSeq" id="WP_169678673.1">
    <property type="nucleotide sequence ID" value="NZ_JABBNU010000003.1"/>
</dbReference>
<dbReference type="Gene3D" id="3.10.450.50">
    <property type="match status" value="1"/>
</dbReference>
<sequence length="170" mass="20266">MKYKILLIQFIFLSFSGFGQYHDYEDINNQVWAKFEKAFVDLNPGLMAEIHSRDLARIPADNNRILNYEEYIDSFHKRFDRAKSNHIKYEIELRFIERIANGFTASERGIYQLIVINEQDEPRSYYGKFHVLLRKENGLWKILMDYDSNEGGKIGKEDFDKANEIDDFNF</sequence>
<dbReference type="InterPro" id="IPR018247">
    <property type="entry name" value="EF_Hand_1_Ca_BS"/>
</dbReference>
<proteinExistence type="predicted"/>
<dbReference type="AlphaFoldDB" id="A0A848IZZ5"/>
<dbReference type="InterPro" id="IPR027843">
    <property type="entry name" value="DUF4440"/>
</dbReference>
<dbReference type="EMBL" id="JABBNU010000003">
    <property type="protein sequence ID" value="NMM47794.1"/>
    <property type="molecule type" value="Genomic_DNA"/>
</dbReference>
<dbReference type="PROSITE" id="PS00018">
    <property type="entry name" value="EF_HAND_1"/>
    <property type="match status" value="1"/>
</dbReference>
<dbReference type="Proteomes" id="UP000559010">
    <property type="component" value="Unassembled WGS sequence"/>
</dbReference>
<comment type="caution">
    <text evidence="2">The sequence shown here is derived from an EMBL/GenBank/DDBJ whole genome shotgun (WGS) entry which is preliminary data.</text>
</comment>
<gene>
    <name evidence="2" type="ORF">HH304_05230</name>
</gene>
<feature type="domain" description="DUF4440" evidence="1">
    <location>
        <begin position="30"/>
        <end position="142"/>
    </location>
</feature>
<evidence type="ECO:0000313" key="3">
    <source>
        <dbReference type="Proteomes" id="UP000559010"/>
    </source>
</evidence>
<evidence type="ECO:0000313" key="2">
    <source>
        <dbReference type="EMBL" id="NMM47794.1"/>
    </source>
</evidence>
<dbReference type="InterPro" id="IPR032710">
    <property type="entry name" value="NTF2-like_dom_sf"/>
</dbReference>
<keyword evidence="3" id="KW-1185">Reference proteome</keyword>
<dbReference type="SUPFAM" id="SSF54427">
    <property type="entry name" value="NTF2-like"/>
    <property type="match status" value="1"/>
</dbReference>
<dbReference type="Pfam" id="PF14534">
    <property type="entry name" value="DUF4440"/>
    <property type="match status" value="1"/>
</dbReference>
<protein>
    <submittedName>
        <fullName evidence="2">Nuclear transport factor 2 family protein</fullName>
    </submittedName>
</protein>
<accession>A0A848IZZ5</accession>